<protein>
    <submittedName>
        <fullName evidence="1">Uncharacterized protein</fullName>
    </submittedName>
</protein>
<organism evidence="1 2">
    <name type="scientific">Roseicyclus elongatus DSM 19469</name>
    <dbReference type="NCBI Taxonomy" id="1294273"/>
    <lineage>
        <taxon>Bacteria</taxon>
        <taxon>Pseudomonadati</taxon>
        <taxon>Pseudomonadota</taxon>
        <taxon>Alphaproteobacteria</taxon>
        <taxon>Rhodobacterales</taxon>
        <taxon>Roseobacteraceae</taxon>
        <taxon>Roseicyclus</taxon>
    </lineage>
</organism>
<dbReference type="KEGG" id="red:roselon_02033"/>
<dbReference type="HOGENOM" id="CLU_3122231_0_0_5"/>
<sequence>MIAPDGTVVAMTLIPSGGERGSGSRLSLQAMQALGIALTDLPTVTVLSDG</sequence>
<dbReference type="AlphaFoldDB" id="W8RT44"/>
<proteinExistence type="predicted"/>
<dbReference type="Proteomes" id="UP000019593">
    <property type="component" value="Chromosome"/>
</dbReference>
<accession>W8RT44</accession>
<reference evidence="1 2" key="1">
    <citation type="submission" date="2013-03" db="EMBL/GenBank/DDBJ databases">
        <authorList>
            <person name="Fiebig A."/>
            <person name="Goeker M."/>
            <person name="Klenk H.-P.P."/>
        </authorList>
    </citation>
    <scope>NUCLEOTIDE SEQUENCE [LARGE SCALE GENOMIC DNA]</scope>
    <source>
        <strain evidence="2">DSM 19469</strain>
    </source>
</reference>
<keyword evidence="2" id="KW-1185">Reference proteome</keyword>
<evidence type="ECO:0000313" key="1">
    <source>
        <dbReference type="EMBL" id="AHM04384.1"/>
    </source>
</evidence>
<name>W8RT44_9RHOB</name>
<dbReference type="EMBL" id="CP004372">
    <property type="protein sequence ID" value="AHM04384.1"/>
    <property type="molecule type" value="Genomic_DNA"/>
</dbReference>
<gene>
    <name evidence="1" type="ORF">roselon_02033</name>
</gene>
<evidence type="ECO:0000313" key="2">
    <source>
        <dbReference type="Proteomes" id="UP000019593"/>
    </source>
</evidence>